<comment type="catalytic activity">
    <reaction evidence="1">
        <text>ATP + protein L-histidine = ADP + protein N-phospho-L-histidine.</text>
        <dbReference type="EC" id="2.7.13.3"/>
    </reaction>
</comment>
<evidence type="ECO:0000313" key="7">
    <source>
        <dbReference type="Proteomes" id="UP000308707"/>
    </source>
</evidence>
<accession>A0A4U5JJP9</accession>
<dbReference type="PANTHER" id="PTHR43065">
    <property type="entry name" value="SENSOR HISTIDINE KINASE"/>
    <property type="match status" value="1"/>
</dbReference>
<evidence type="ECO:0000256" key="2">
    <source>
        <dbReference type="ARBA" id="ARBA00012438"/>
    </source>
</evidence>
<keyword evidence="4" id="KW-0812">Transmembrane</keyword>
<evidence type="ECO:0000256" key="1">
    <source>
        <dbReference type="ARBA" id="ARBA00000085"/>
    </source>
</evidence>
<feature type="transmembrane region" description="Helical" evidence="4">
    <location>
        <begin position="133"/>
        <end position="158"/>
    </location>
</feature>
<evidence type="ECO:0000256" key="3">
    <source>
        <dbReference type="SAM" id="Coils"/>
    </source>
</evidence>
<reference evidence="6 7" key="1">
    <citation type="submission" date="2019-04" db="EMBL/GenBank/DDBJ databases">
        <title>Reference strain of H23.</title>
        <authorList>
            <person name="Luo X."/>
        </authorList>
    </citation>
    <scope>NUCLEOTIDE SEQUENCE [LARGE SCALE GENOMIC DNA]</scope>
    <source>
        <strain evidence="6 7">H23</strain>
    </source>
</reference>
<feature type="domain" description="Histidine kinase" evidence="5">
    <location>
        <begin position="249"/>
        <end position="454"/>
    </location>
</feature>
<protein>
    <recommendedName>
        <fullName evidence="2">histidine kinase</fullName>
        <ecNumber evidence="2">2.7.13.3</ecNumber>
    </recommendedName>
</protein>
<dbReference type="GO" id="GO:0004673">
    <property type="term" value="F:protein histidine kinase activity"/>
    <property type="evidence" value="ECO:0007669"/>
    <property type="project" value="UniProtKB-EC"/>
</dbReference>
<feature type="transmembrane region" description="Helical" evidence="4">
    <location>
        <begin position="102"/>
        <end position="121"/>
    </location>
</feature>
<dbReference type="SMART" id="SM00387">
    <property type="entry name" value="HATPase_c"/>
    <property type="match status" value="1"/>
</dbReference>
<dbReference type="InterPro" id="IPR005467">
    <property type="entry name" value="His_kinase_dom"/>
</dbReference>
<dbReference type="Gene3D" id="1.10.287.130">
    <property type="match status" value="1"/>
</dbReference>
<feature type="transmembrane region" description="Helical" evidence="4">
    <location>
        <begin position="79"/>
        <end position="96"/>
    </location>
</feature>
<keyword evidence="4" id="KW-1133">Transmembrane helix</keyword>
<dbReference type="InterPro" id="IPR036890">
    <property type="entry name" value="HATPase_C_sf"/>
</dbReference>
<dbReference type="PROSITE" id="PS50109">
    <property type="entry name" value="HIS_KIN"/>
    <property type="match status" value="1"/>
</dbReference>
<organism evidence="6 7">
    <name type="scientific">Luteimonas gilva</name>
    <dbReference type="NCBI Taxonomy" id="2572684"/>
    <lineage>
        <taxon>Bacteria</taxon>
        <taxon>Pseudomonadati</taxon>
        <taxon>Pseudomonadota</taxon>
        <taxon>Gammaproteobacteria</taxon>
        <taxon>Lysobacterales</taxon>
        <taxon>Lysobacteraceae</taxon>
        <taxon>Luteimonas</taxon>
    </lineage>
</organism>
<dbReference type="EMBL" id="SZUA01000003">
    <property type="protein sequence ID" value="TKR29604.1"/>
    <property type="molecule type" value="Genomic_DNA"/>
</dbReference>
<comment type="caution">
    <text evidence="6">The sequence shown here is derived from an EMBL/GenBank/DDBJ whole genome shotgun (WGS) entry which is preliminary data.</text>
</comment>
<dbReference type="EC" id="2.7.13.3" evidence="2"/>
<dbReference type="Gene3D" id="3.30.565.10">
    <property type="entry name" value="Histidine kinase-like ATPase, C-terminal domain"/>
    <property type="match status" value="1"/>
</dbReference>
<keyword evidence="4" id="KW-0472">Membrane</keyword>
<dbReference type="PANTHER" id="PTHR43065:SF42">
    <property type="entry name" value="TWO-COMPONENT SENSOR PPRA"/>
    <property type="match status" value="1"/>
</dbReference>
<dbReference type="OrthoDB" id="9770473at2"/>
<dbReference type="RefSeq" id="WP_137268007.1">
    <property type="nucleotide sequence ID" value="NZ_SZUA01000003.1"/>
</dbReference>
<proteinExistence type="predicted"/>
<dbReference type="SUPFAM" id="SSF55874">
    <property type="entry name" value="ATPase domain of HSP90 chaperone/DNA topoisomerase II/histidine kinase"/>
    <property type="match status" value="1"/>
</dbReference>
<dbReference type="Proteomes" id="UP000308707">
    <property type="component" value="Unassembled WGS sequence"/>
</dbReference>
<keyword evidence="3" id="KW-0175">Coiled coil</keyword>
<dbReference type="InterPro" id="IPR004358">
    <property type="entry name" value="Sig_transdc_His_kin-like_C"/>
</dbReference>
<feature type="coiled-coil region" evidence="3">
    <location>
        <begin position="203"/>
        <end position="237"/>
    </location>
</feature>
<evidence type="ECO:0000256" key="4">
    <source>
        <dbReference type="SAM" id="Phobius"/>
    </source>
</evidence>
<feature type="transmembrane region" description="Helical" evidence="4">
    <location>
        <begin position="48"/>
        <end position="67"/>
    </location>
</feature>
<name>A0A4U5JJP9_9GAMM</name>
<dbReference type="PRINTS" id="PR00344">
    <property type="entry name" value="BCTRLSENSOR"/>
</dbReference>
<keyword evidence="7" id="KW-1185">Reference proteome</keyword>
<gene>
    <name evidence="6" type="ORF">FCE95_15870</name>
</gene>
<evidence type="ECO:0000259" key="5">
    <source>
        <dbReference type="PROSITE" id="PS50109"/>
    </source>
</evidence>
<feature type="transmembrane region" description="Helical" evidence="4">
    <location>
        <begin position="178"/>
        <end position="201"/>
    </location>
</feature>
<sequence length="470" mass="50486">MSQQIWDRRAMARGGLPFDAWRRFSGWMRNVPVDAAQGKRNALTLQTMLVVTGAIASSMAAISYVAADAAGLGESGHTLAIAAYAGVCFYLLRIGLFRLSAGLTVVGGLILIGLSYQAYGLRAQSGLQITHLLPLLLAGLLLGRGAVWWTALANVVALTIGARVDLGLATNAAARSEVMSALLLSGMNLFVLAVILDRLILLLQRAIKRSEELDAACLELEREVEEKERAYARLLQTQRMEAIGRLSTGIAHDFHNILSVILGLATSPALTGDPTDAVLPKVAKAARRGTAVTRRLLSFGRAQTEEVTTFDLVEAIDEARSLILPMFHRDIEVLMNLPAPGLRVRMDREELELVLLNIASNACDAMPDGGLFALSVERDGDHARISMEDTGEGMAPDVLARLFEPFFTTKPKDKGTGIGMAIVQRFVADSGGEIGVDSVQGQGTRIRIRIPLASSEQASTTTSIREASES</sequence>
<dbReference type="Pfam" id="PF02518">
    <property type="entry name" value="HATPase_c"/>
    <property type="match status" value="1"/>
</dbReference>
<evidence type="ECO:0000313" key="6">
    <source>
        <dbReference type="EMBL" id="TKR29604.1"/>
    </source>
</evidence>
<dbReference type="InterPro" id="IPR003594">
    <property type="entry name" value="HATPase_dom"/>
</dbReference>
<dbReference type="AlphaFoldDB" id="A0A4U5JJP9"/>